<proteinExistence type="inferred from homology"/>
<keyword evidence="10" id="KW-1185">Reference proteome</keyword>
<dbReference type="InterPro" id="IPR013500">
    <property type="entry name" value="TopoI_cat_euk"/>
</dbReference>
<dbReference type="InterPro" id="IPR049331">
    <property type="entry name" value="Top1B_N_bact"/>
</dbReference>
<evidence type="ECO:0000313" key="10">
    <source>
        <dbReference type="Proteomes" id="UP000054023"/>
    </source>
</evidence>
<dbReference type="AlphaFoldDB" id="A0A0W8IC85"/>
<dbReference type="InterPro" id="IPR035447">
    <property type="entry name" value="DNA_topo_I_N_sf"/>
</dbReference>
<evidence type="ECO:0000256" key="3">
    <source>
        <dbReference type="ARBA" id="ARBA00012891"/>
    </source>
</evidence>
<dbReference type="EMBL" id="LQBM01000005">
    <property type="protein sequence ID" value="KUG57549.1"/>
    <property type="molecule type" value="Genomic_DNA"/>
</dbReference>
<dbReference type="RefSeq" id="WP_058889568.1">
    <property type="nucleotide sequence ID" value="NZ_LQBM01000005.1"/>
</dbReference>
<dbReference type="GO" id="GO:0003677">
    <property type="term" value="F:DNA binding"/>
    <property type="evidence" value="ECO:0007669"/>
    <property type="project" value="UniProtKB-KW"/>
</dbReference>
<dbReference type="Gene3D" id="1.10.132.120">
    <property type="match status" value="1"/>
</dbReference>
<dbReference type="Pfam" id="PF01028">
    <property type="entry name" value="Topoisom_I"/>
    <property type="match status" value="1"/>
</dbReference>
<evidence type="ECO:0000256" key="5">
    <source>
        <dbReference type="ARBA" id="ARBA00023125"/>
    </source>
</evidence>
<keyword evidence="4" id="KW-0799">Topoisomerase</keyword>
<keyword evidence="6 9" id="KW-0413">Isomerase</keyword>
<dbReference type="GO" id="GO:0003917">
    <property type="term" value="F:DNA topoisomerase type I (single strand cut, ATP-independent) activity"/>
    <property type="evidence" value="ECO:0007669"/>
    <property type="project" value="UniProtKB-EC"/>
</dbReference>
<comment type="catalytic activity">
    <reaction evidence="1">
        <text>ATP-independent breakage of single-stranded DNA, followed by passage and rejoining.</text>
        <dbReference type="EC" id="5.6.2.1"/>
    </reaction>
</comment>
<comment type="similarity">
    <text evidence="2">Belongs to the type IB topoisomerase family.</text>
</comment>
<evidence type="ECO:0000259" key="8">
    <source>
        <dbReference type="Pfam" id="PF21338"/>
    </source>
</evidence>
<name>A0A0W8IC85_9MICC</name>
<evidence type="ECO:0000256" key="6">
    <source>
        <dbReference type="ARBA" id="ARBA00023235"/>
    </source>
</evidence>
<dbReference type="Pfam" id="PF21338">
    <property type="entry name" value="Top1B_N_bact"/>
    <property type="match status" value="1"/>
</dbReference>
<dbReference type="SUPFAM" id="SSF56349">
    <property type="entry name" value="DNA breaking-rejoining enzymes"/>
    <property type="match status" value="1"/>
</dbReference>
<dbReference type="InterPro" id="IPR014711">
    <property type="entry name" value="TopoI_cat_a-hlx-sub_euk"/>
</dbReference>
<evidence type="ECO:0000256" key="1">
    <source>
        <dbReference type="ARBA" id="ARBA00000213"/>
    </source>
</evidence>
<dbReference type="EC" id="5.6.2.1" evidence="3"/>
<accession>A0A0W8IC85</accession>
<keyword evidence="5" id="KW-0238">DNA-binding</keyword>
<feature type="domain" description="DNA topoisomerase I catalytic core eukaryotic-type" evidence="7">
    <location>
        <begin position="85"/>
        <end position="286"/>
    </location>
</feature>
<dbReference type="PRINTS" id="PR00416">
    <property type="entry name" value="EUTPISMRASEI"/>
</dbReference>
<dbReference type="Gene3D" id="3.30.66.10">
    <property type="entry name" value="DNA topoisomerase I domain"/>
    <property type="match status" value="1"/>
</dbReference>
<reference evidence="10" key="1">
    <citation type="submission" date="2015-12" db="EMBL/GenBank/DDBJ databases">
        <authorList>
            <person name="Nair G.R."/>
            <person name="Kaur G."/>
            <person name="Mayilraj S."/>
        </authorList>
    </citation>
    <scope>NUCLEOTIDE SEQUENCE [LARGE SCALE GENOMIC DNA]</scope>
    <source>
        <strain evidence="10">CD08_7</strain>
    </source>
</reference>
<dbReference type="InterPro" id="IPR011010">
    <property type="entry name" value="DNA_brk_join_enz"/>
</dbReference>
<evidence type="ECO:0000256" key="4">
    <source>
        <dbReference type="ARBA" id="ARBA00023029"/>
    </source>
</evidence>
<organism evidence="9 10">
    <name type="scientific">Nesterenkonia jeotgali</name>
    <dbReference type="NCBI Taxonomy" id="317018"/>
    <lineage>
        <taxon>Bacteria</taxon>
        <taxon>Bacillati</taxon>
        <taxon>Actinomycetota</taxon>
        <taxon>Actinomycetes</taxon>
        <taxon>Micrococcales</taxon>
        <taxon>Micrococcaceae</taxon>
        <taxon>Nesterenkonia</taxon>
    </lineage>
</organism>
<comment type="caution">
    <text evidence="9">The sequence shown here is derived from an EMBL/GenBank/DDBJ whole genome shotgun (WGS) entry which is preliminary data.</text>
</comment>
<evidence type="ECO:0000259" key="7">
    <source>
        <dbReference type="Pfam" id="PF01028"/>
    </source>
</evidence>
<dbReference type="STRING" id="317018.AVL63_12940"/>
<dbReference type="InterPro" id="IPR001631">
    <property type="entry name" value="TopoI"/>
</dbReference>
<dbReference type="SUPFAM" id="SSF55869">
    <property type="entry name" value="DNA topoisomerase I domain"/>
    <property type="match status" value="1"/>
</dbReference>
<protein>
    <recommendedName>
        <fullName evidence="3">DNA topoisomerase</fullName>
        <ecNumber evidence="3">5.6.2.1</ecNumber>
    </recommendedName>
</protein>
<dbReference type="GO" id="GO:0006265">
    <property type="term" value="P:DNA topological change"/>
    <property type="evidence" value="ECO:0007669"/>
    <property type="project" value="InterPro"/>
</dbReference>
<sequence length="321" mass="35309">MPRLKRVLPGKDPGIERIAGESGFSYQDDAGAPPSPADLERIEALVIPPAWTDVWICPMPHGHVQAVGTDQAGRRQYLYHPDWTSRRDRGKYAKALTLASALPRARARVTVALRAETVDRDLVLATSFRLLDVSALRVGSKRHLSRTGSRGMTTLQCRHVRIEESQISFTFPGKSGQRQAIVVQDPELALSMTSLVSAGQRAPLLAWKEGRRRVALTPQQVNRYVGELTGGEFTAKDFRTLRGTIIAAQTLAEIGDPGTKRERERAERVAVAAVAEALGNTSAVARGSYIDPRVFARYRRGKVLDTSRAPESALRSLLLTR</sequence>
<dbReference type="Gene3D" id="3.90.15.10">
    <property type="entry name" value="Topoisomerase I, Chain A, domain 3"/>
    <property type="match status" value="1"/>
</dbReference>
<dbReference type="OrthoDB" id="9778962at2"/>
<dbReference type="Proteomes" id="UP000054023">
    <property type="component" value="Unassembled WGS sequence"/>
</dbReference>
<gene>
    <name evidence="9" type="ORF">AVL63_12940</name>
</gene>
<evidence type="ECO:0000256" key="2">
    <source>
        <dbReference type="ARBA" id="ARBA00006645"/>
    </source>
</evidence>
<feature type="domain" description="DNA topoisomerase IB N-terminal" evidence="8">
    <location>
        <begin position="23"/>
        <end position="70"/>
    </location>
</feature>
<dbReference type="PROSITE" id="PS52038">
    <property type="entry name" value="TOPO_IB_2"/>
    <property type="match status" value="1"/>
</dbReference>
<evidence type="ECO:0000313" key="9">
    <source>
        <dbReference type="EMBL" id="KUG57549.1"/>
    </source>
</evidence>